<dbReference type="RefSeq" id="WP_036506269.1">
    <property type="nucleotide sequence ID" value="NZ_AONB01000001.1"/>
</dbReference>
<dbReference type="EMBL" id="AONB01000001">
    <property type="protein sequence ID" value="EXJ12681.1"/>
    <property type="molecule type" value="Genomic_DNA"/>
</dbReference>
<dbReference type="Gene3D" id="3.30.70.1210">
    <property type="entry name" value="Crispr-associated protein, domain 2"/>
    <property type="match status" value="1"/>
</dbReference>
<reference evidence="1 2" key="2">
    <citation type="journal article" date="2015" name="Syst. Appl. Microbiol.">
        <title>Nitrincola nitratireducens sp. nov. isolated from a haloalkaline crater lake.</title>
        <authorList>
            <person name="Singh A."/>
            <person name="Vaidya B."/>
            <person name="Tanuku N.R."/>
            <person name="Pinnaka A.K."/>
        </authorList>
    </citation>
    <scope>NUCLEOTIDE SEQUENCE [LARGE SCALE GENOMIC DNA]</scope>
    <source>
        <strain evidence="1 2">AK23</strain>
    </source>
</reference>
<comment type="caution">
    <text evidence="1">The sequence shown here is derived from an EMBL/GenBank/DDBJ whole genome shotgun (WGS) entry which is preliminary data.</text>
</comment>
<dbReference type="CDD" id="cd09727">
    <property type="entry name" value="Cas6_I-E"/>
    <property type="match status" value="1"/>
</dbReference>
<dbReference type="STRING" id="1229521.D791_00021"/>
<protein>
    <submittedName>
        <fullName evidence="1">CRISPR-associated protein Cas6/Cse3/CasE</fullName>
    </submittedName>
</protein>
<evidence type="ECO:0000313" key="1">
    <source>
        <dbReference type="EMBL" id="EXJ12681.1"/>
    </source>
</evidence>
<dbReference type="OrthoDB" id="9795689at2"/>
<keyword evidence="2" id="KW-1185">Reference proteome</keyword>
<dbReference type="AlphaFoldDB" id="W9V6Z0"/>
<dbReference type="Gene3D" id="3.30.70.1200">
    <property type="entry name" value="Crispr-associated protein, domain 1"/>
    <property type="match status" value="1"/>
</dbReference>
<dbReference type="Proteomes" id="UP000019464">
    <property type="component" value="Unassembled WGS sequence"/>
</dbReference>
<dbReference type="InterPro" id="IPR010179">
    <property type="entry name" value="CRISPR-assoc_prot_Cse3"/>
</dbReference>
<organism evidence="1 2">
    <name type="scientific">Nitrincola nitratireducens</name>
    <dbReference type="NCBI Taxonomy" id="1229521"/>
    <lineage>
        <taxon>Bacteria</taxon>
        <taxon>Pseudomonadati</taxon>
        <taxon>Pseudomonadota</taxon>
        <taxon>Gammaproteobacteria</taxon>
        <taxon>Oceanospirillales</taxon>
        <taxon>Oceanospirillaceae</taxon>
        <taxon>Nitrincola</taxon>
    </lineage>
</organism>
<dbReference type="Pfam" id="PF08798">
    <property type="entry name" value="CRISPR_assoc"/>
    <property type="match status" value="1"/>
</dbReference>
<dbReference type="SUPFAM" id="SSF117987">
    <property type="entry name" value="CRISPR-associated protein"/>
    <property type="match status" value="2"/>
</dbReference>
<sequence>MYLSRIRFLPTSSARAALLKIQQQGSYASHQLLWRLFTEQNERNFLFREEQSKGFNGPKGLPEFLVLSEAEPICQEQLFQIETKLFKPQLSSGDRLAFRLRANPTIALKSKNPDQKRGGRHDVLMHAKTQAKIEGEANPEVIQQRMERAAIDWLTAPARLERIGIDFDVEPNVCGYSQQRTHKKTGRQPISYSSVDYEGILIVKEPGTFLSQLAVGIGRAKSFGCGLMLIRRV</sequence>
<dbReference type="NCBIfam" id="TIGR01907">
    <property type="entry name" value="casE_Cse3"/>
    <property type="match status" value="1"/>
</dbReference>
<proteinExistence type="predicted"/>
<gene>
    <name evidence="1" type="ORF">D791_00021</name>
</gene>
<name>W9V6Z0_9GAMM</name>
<dbReference type="PATRIC" id="fig|1229521.3.peg.24"/>
<accession>W9V6Z0</accession>
<dbReference type="SMART" id="SM01101">
    <property type="entry name" value="CRISPR_assoc"/>
    <property type="match status" value="1"/>
</dbReference>
<reference evidence="2" key="1">
    <citation type="submission" date="2012-11" db="EMBL/GenBank/DDBJ databases">
        <authorList>
            <person name="Singh A."/>
            <person name="Pinnaka A.K."/>
            <person name="Vaidya B."/>
        </authorList>
    </citation>
    <scope>NUCLEOTIDE SEQUENCE [LARGE SCALE GENOMIC DNA]</scope>
    <source>
        <strain evidence="2">AK23</strain>
    </source>
</reference>
<evidence type="ECO:0000313" key="2">
    <source>
        <dbReference type="Proteomes" id="UP000019464"/>
    </source>
</evidence>